<dbReference type="RefSeq" id="WP_379899800.1">
    <property type="nucleotide sequence ID" value="NZ_JBHRTR010000023.1"/>
</dbReference>
<dbReference type="Pfam" id="PF13193">
    <property type="entry name" value="AMP-binding_C"/>
    <property type="match status" value="1"/>
</dbReference>
<dbReference type="PANTHER" id="PTHR43767:SF1">
    <property type="entry name" value="NONRIBOSOMAL PEPTIDE SYNTHASE PES1 (EUROFUNG)-RELATED"/>
    <property type="match status" value="1"/>
</dbReference>
<dbReference type="Gene3D" id="3.40.50.12780">
    <property type="entry name" value="N-terminal domain of ligase-like"/>
    <property type="match status" value="1"/>
</dbReference>
<proteinExistence type="predicted"/>
<evidence type="ECO:0000259" key="2">
    <source>
        <dbReference type="Pfam" id="PF13193"/>
    </source>
</evidence>
<feature type="domain" description="AMP-binding enzyme C-terminal" evidence="2">
    <location>
        <begin position="425"/>
        <end position="500"/>
    </location>
</feature>
<name>A0ABV7KZX7_9PROT</name>
<dbReference type="InterPro" id="IPR045851">
    <property type="entry name" value="AMP-bd_C_sf"/>
</dbReference>
<evidence type="ECO:0000259" key="1">
    <source>
        <dbReference type="Pfam" id="PF00501"/>
    </source>
</evidence>
<keyword evidence="4" id="KW-1185">Reference proteome</keyword>
<sequence>MPALPAAFPTVVHMLQATAARVPTAIALSVHEAGRRSLVLDYAQYWSAVTACAGMLAAAGAGRGSRVALLLPNGVDACIATYGALAAGAQCMPLNPAYTDHELAEILADGAPQVLLATAGRAASLAPLAARLGIPHFRTVAPGELAVLDDGGSGHGPAPPPDPDWPAMLQYTGGTTGRPKGVDLSHRATATNVAQREAMLPTRAEGERILCAMPLFHAYALAMGLHLAAGCGGHLAILPRYQPDAVLDLVEREKITLFPGAPTMFVGLMAHERFAATDWRTVRLCYSGAAPLPAATLRAWEAVVGAPVLEGYGQTEAGPVISFNTEACRRPGSVGLPAPETEVEIVDAVTGEGPLPQGQEGEIRVRGPQLMTGYRNRSAETSEALRGGWLHTGDIGRIDGDGILFITDRKKDMAIVGGYNVYPREIDEVLAAHPDVAEAAAVPAPDAYRGEVVRAFVVARPGAAPEPEALLAHCRERLTRYKLPASIDIVAELPRTTVGKTDKRDLRRIAAARYPAEAPKEEA</sequence>
<dbReference type="InterPro" id="IPR050237">
    <property type="entry name" value="ATP-dep_AMP-bd_enzyme"/>
</dbReference>
<dbReference type="InterPro" id="IPR020845">
    <property type="entry name" value="AMP-binding_CS"/>
</dbReference>
<dbReference type="PANTHER" id="PTHR43767">
    <property type="entry name" value="LONG-CHAIN-FATTY-ACID--COA LIGASE"/>
    <property type="match status" value="1"/>
</dbReference>
<dbReference type="EMBL" id="JBHRTR010000023">
    <property type="protein sequence ID" value="MFC3227552.1"/>
    <property type="molecule type" value="Genomic_DNA"/>
</dbReference>
<dbReference type="InterPro" id="IPR000873">
    <property type="entry name" value="AMP-dep_synth/lig_dom"/>
</dbReference>
<dbReference type="InterPro" id="IPR025110">
    <property type="entry name" value="AMP-bd_C"/>
</dbReference>
<gene>
    <name evidence="3" type="ORF">ACFOGJ_09940</name>
</gene>
<dbReference type="InterPro" id="IPR042099">
    <property type="entry name" value="ANL_N_sf"/>
</dbReference>
<reference evidence="4" key="1">
    <citation type="journal article" date="2019" name="Int. J. Syst. Evol. Microbiol.">
        <title>The Global Catalogue of Microorganisms (GCM) 10K type strain sequencing project: providing services to taxonomists for standard genome sequencing and annotation.</title>
        <authorList>
            <consortium name="The Broad Institute Genomics Platform"/>
            <consortium name="The Broad Institute Genome Sequencing Center for Infectious Disease"/>
            <person name="Wu L."/>
            <person name="Ma J."/>
        </authorList>
    </citation>
    <scope>NUCLEOTIDE SEQUENCE [LARGE SCALE GENOMIC DNA]</scope>
    <source>
        <strain evidence="4">KCTC 42964</strain>
    </source>
</reference>
<comment type="caution">
    <text evidence="3">The sequence shown here is derived from an EMBL/GenBank/DDBJ whole genome shotgun (WGS) entry which is preliminary data.</text>
</comment>
<accession>A0ABV7KZX7</accession>
<feature type="domain" description="AMP-dependent synthetase/ligase" evidence="1">
    <location>
        <begin position="16"/>
        <end position="374"/>
    </location>
</feature>
<organism evidence="3 4">
    <name type="scientific">Marinibaculum pumilum</name>
    <dbReference type="NCBI Taxonomy" id="1766165"/>
    <lineage>
        <taxon>Bacteria</taxon>
        <taxon>Pseudomonadati</taxon>
        <taxon>Pseudomonadota</taxon>
        <taxon>Alphaproteobacteria</taxon>
        <taxon>Rhodospirillales</taxon>
        <taxon>Rhodospirillaceae</taxon>
        <taxon>Marinibaculum</taxon>
    </lineage>
</organism>
<evidence type="ECO:0000313" key="3">
    <source>
        <dbReference type="EMBL" id="MFC3227552.1"/>
    </source>
</evidence>
<dbReference type="Gene3D" id="3.30.300.30">
    <property type="match status" value="1"/>
</dbReference>
<dbReference type="SUPFAM" id="SSF56801">
    <property type="entry name" value="Acetyl-CoA synthetase-like"/>
    <property type="match status" value="1"/>
</dbReference>
<evidence type="ECO:0000313" key="4">
    <source>
        <dbReference type="Proteomes" id="UP001595528"/>
    </source>
</evidence>
<protein>
    <submittedName>
        <fullName evidence="3">AMP-binding protein</fullName>
    </submittedName>
</protein>
<dbReference type="Pfam" id="PF00501">
    <property type="entry name" value="AMP-binding"/>
    <property type="match status" value="1"/>
</dbReference>
<dbReference type="PROSITE" id="PS00455">
    <property type="entry name" value="AMP_BINDING"/>
    <property type="match status" value="1"/>
</dbReference>
<dbReference type="Proteomes" id="UP001595528">
    <property type="component" value="Unassembled WGS sequence"/>
</dbReference>